<keyword evidence="2" id="KW-1185">Reference proteome</keyword>
<dbReference type="RefSeq" id="WP_310288445.1">
    <property type="nucleotide sequence ID" value="NZ_BAAAWO010000001.1"/>
</dbReference>
<name>A0ABU2BEV9_9MICC</name>
<proteinExistence type="predicted"/>
<comment type="caution">
    <text evidence="1">The sequence shown here is derived from an EMBL/GenBank/DDBJ whole genome shotgun (WGS) entry which is preliminary data.</text>
</comment>
<sequence length="299" mass="33445">MSQLRADHGVAYALREIVLPRRLFRSIRLFEIAGVPQGAEVAAFSVRTPFPVAFMTGNSWPAVLLGKGNQLDEQAAQDLLRRGQAASVPSSHLLPRSERTSPWVATHDRAPSVVSPVPEGPERSLLMAAQWVAEWFSHLVSAPVTQRVYALVAEGRPQDAIQALATAAVDEEIAVPRRYLEAMRRLVDRAGMNKDLLWPVEGLVPSDDRAWSWAELVDVPRVRVRWLGAPQTVKQRLCEIEFTPRGTSVPEWTRTVDKSSALIESLLGREFGSEVNIQMADDRFNEEPRWISLFPQDNI</sequence>
<organism evidence="1 2">
    <name type="scientific">Paeniglutamicibacter sulfureus</name>
    <dbReference type="NCBI Taxonomy" id="43666"/>
    <lineage>
        <taxon>Bacteria</taxon>
        <taxon>Bacillati</taxon>
        <taxon>Actinomycetota</taxon>
        <taxon>Actinomycetes</taxon>
        <taxon>Micrococcales</taxon>
        <taxon>Micrococcaceae</taxon>
        <taxon>Paeniglutamicibacter</taxon>
    </lineage>
</organism>
<evidence type="ECO:0000313" key="1">
    <source>
        <dbReference type="EMBL" id="MDR7357174.1"/>
    </source>
</evidence>
<dbReference type="Proteomes" id="UP001183817">
    <property type="component" value="Unassembled WGS sequence"/>
</dbReference>
<reference evidence="1 2" key="1">
    <citation type="submission" date="2023-07" db="EMBL/GenBank/DDBJ databases">
        <title>Sequencing the genomes of 1000 actinobacteria strains.</title>
        <authorList>
            <person name="Klenk H.-P."/>
        </authorList>
    </citation>
    <scope>NUCLEOTIDE SEQUENCE [LARGE SCALE GENOMIC DNA]</scope>
    <source>
        <strain evidence="1 2">DSM 20167</strain>
    </source>
</reference>
<dbReference type="EMBL" id="JAVDYI010000001">
    <property type="protein sequence ID" value="MDR7357174.1"/>
    <property type="molecule type" value="Genomic_DNA"/>
</dbReference>
<protein>
    <submittedName>
        <fullName evidence="1">Uncharacterized protein</fullName>
    </submittedName>
</protein>
<accession>A0ABU2BEV9</accession>
<evidence type="ECO:0000313" key="2">
    <source>
        <dbReference type="Proteomes" id="UP001183817"/>
    </source>
</evidence>
<gene>
    <name evidence="1" type="ORF">J2S64_000865</name>
</gene>